<evidence type="ECO:0000313" key="2">
    <source>
        <dbReference type="EMBL" id="EOO03848.1"/>
    </source>
</evidence>
<dbReference type="GO" id="GO:0016491">
    <property type="term" value="F:oxidoreductase activity"/>
    <property type="evidence" value="ECO:0007669"/>
    <property type="project" value="TreeGrafter"/>
</dbReference>
<dbReference type="AlphaFoldDB" id="R8BWX0"/>
<dbReference type="SUPFAM" id="SSF51735">
    <property type="entry name" value="NAD(P)-binding Rossmann-fold domains"/>
    <property type="match status" value="1"/>
</dbReference>
<dbReference type="GO" id="GO:0019748">
    <property type="term" value="P:secondary metabolic process"/>
    <property type="evidence" value="ECO:0007669"/>
    <property type="project" value="TreeGrafter"/>
</dbReference>
<reference evidence="3" key="1">
    <citation type="journal article" date="2013" name="Genome Announc.">
        <title>Draft genome sequence of the ascomycete Phaeoacremonium aleophilum strain UCR-PA7, a causal agent of the esca disease complex in grapevines.</title>
        <authorList>
            <person name="Blanco-Ulate B."/>
            <person name="Rolshausen P."/>
            <person name="Cantu D."/>
        </authorList>
    </citation>
    <scope>NUCLEOTIDE SEQUENCE [LARGE SCALE GENOMIC DNA]</scope>
    <source>
        <strain evidence="3">UCR-PA7</strain>
    </source>
</reference>
<gene>
    <name evidence="2" type="ORF">UCRPA7_567</name>
</gene>
<dbReference type="OrthoDB" id="1933717at2759"/>
<dbReference type="Gene3D" id="3.40.50.720">
    <property type="entry name" value="NAD(P)-binding Rossmann-like Domain"/>
    <property type="match status" value="1"/>
</dbReference>
<keyword evidence="3" id="KW-1185">Reference proteome</keyword>
<dbReference type="eggNOG" id="KOG1478">
    <property type="taxonomic scope" value="Eukaryota"/>
</dbReference>
<dbReference type="InterPro" id="IPR002347">
    <property type="entry name" value="SDR_fam"/>
</dbReference>
<dbReference type="EMBL" id="KB932812">
    <property type="protein sequence ID" value="EOO03848.1"/>
    <property type="molecule type" value="Genomic_DNA"/>
</dbReference>
<comment type="similarity">
    <text evidence="1">Belongs to the short-chain dehydrogenases/reductases (SDR) family.</text>
</comment>
<dbReference type="PANTHER" id="PTHR43544">
    <property type="entry name" value="SHORT-CHAIN DEHYDROGENASE/REDUCTASE"/>
    <property type="match status" value="1"/>
</dbReference>
<dbReference type="PANTHER" id="PTHR43544:SF32">
    <property type="entry name" value="CHAIN DEHYDROGENASE, PUTATIVE (AFU_ORTHOLOGUE AFUA_5G01530)-RELATED"/>
    <property type="match status" value="1"/>
</dbReference>
<evidence type="ECO:0000313" key="3">
    <source>
        <dbReference type="Proteomes" id="UP000014074"/>
    </source>
</evidence>
<accession>R8BWX0</accession>
<dbReference type="GO" id="GO:0005737">
    <property type="term" value="C:cytoplasm"/>
    <property type="evidence" value="ECO:0007669"/>
    <property type="project" value="TreeGrafter"/>
</dbReference>
<protein>
    <submittedName>
        <fullName evidence="2">Putative short chain dehydrogenase protein</fullName>
    </submittedName>
</protein>
<dbReference type="HOGENOM" id="CLU_010194_9_0_1"/>
<dbReference type="Pfam" id="PF00106">
    <property type="entry name" value="adh_short"/>
    <property type="match status" value="1"/>
</dbReference>
<sequence length="257" mass="28146">MASDKTIILITGASSGIGLETVLALAQESQDFEILLGSRSVEKGQKALEDLRSSHADSLKSSISVIQIDITDQKSILAAKEEIETRFERLDVLINNAGIIVTRPCDTLTNLRETFETNVFGPAIVTEAFEPLLRKSSSPRLIYVSSDQGSISNRLDPAYKYYKARGDHYRMSKSALNMLSACHRVNYAEFGFKVCAFNPGFCVTNLTGERGRMMRIEHGARDSRDAAVALVGVVIGKRDADIEKSGIVDLDGGVIPW</sequence>
<dbReference type="RefSeq" id="XP_007911352.1">
    <property type="nucleotide sequence ID" value="XM_007913161.1"/>
</dbReference>
<name>R8BWX0_PHAM7</name>
<dbReference type="InterPro" id="IPR051468">
    <property type="entry name" value="Fungal_SecMetab_SDRs"/>
</dbReference>
<organism evidence="2 3">
    <name type="scientific">Phaeoacremonium minimum (strain UCR-PA7)</name>
    <name type="common">Esca disease fungus</name>
    <name type="synonym">Togninia minima</name>
    <dbReference type="NCBI Taxonomy" id="1286976"/>
    <lineage>
        <taxon>Eukaryota</taxon>
        <taxon>Fungi</taxon>
        <taxon>Dikarya</taxon>
        <taxon>Ascomycota</taxon>
        <taxon>Pezizomycotina</taxon>
        <taxon>Sordariomycetes</taxon>
        <taxon>Sordariomycetidae</taxon>
        <taxon>Togniniales</taxon>
        <taxon>Togniniaceae</taxon>
        <taxon>Phaeoacremonium</taxon>
    </lineage>
</organism>
<proteinExistence type="inferred from homology"/>
<dbReference type="GeneID" id="19326246"/>
<dbReference type="KEGG" id="tmn:UCRPA7_567"/>
<dbReference type="Proteomes" id="UP000014074">
    <property type="component" value="Unassembled WGS sequence"/>
</dbReference>
<dbReference type="InterPro" id="IPR036291">
    <property type="entry name" value="NAD(P)-bd_dom_sf"/>
</dbReference>
<dbReference type="PRINTS" id="PR00081">
    <property type="entry name" value="GDHRDH"/>
</dbReference>
<evidence type="ECO:0000256" key="1">
    <source>
        <dbReference type="ARBA" id="ARBA00006484"/>
    </source>
</evidence>